<keyword evidence="2" id="KW-0813">Transport</keyword>
<feature type="transmembrane region" description="Helical" evidence="7">
    <location>
        <begin position="292"/>
        <end position="310"/>
    </location>
</feature>
<dbReference type="Pfam" id="PF05977">
    <property type="entry name" value="MFS_3"/>
    <property type="match status" value="1"/>
</dbReference>
<comment type="caution">
    <text evidence="9">The sequence shown here is derived from an EMBL/GenBank/DDBJ whole genome shotgun (WGS) entry which is preliminary data.</text>
</comment>
<protein>
    <submittedName>
        <fullName evidence="9">MFS transporter</fullName>
    </submittedName>
</protein>
<accession>A0A2U1UZU1</accession>
<dbReference type="GO" id="GO:0022857">
    <property type="term" value="F:transmembrane transporter activity"/>
    <property type="evidence" value="ECO:0007669"/>
    <property type="project" value="InterPro"/>
</dbReference>
<evidence type="ECO:0000256" key="7">
    <source>
        <dbReference type="SAM" id="Phobius"/>
    </source>
</evidence>
<evidence type="ECO:0000313" key="9">
    <source>
        <dbReference type="EMBL" id="PWC27173.1"/>
    </source>
</evidence>
<proteinExistence type="predicted"/>
<evidence type="ECO:0000256" key="1">
    <source>
        <dbReference type="ARBA" id="ARBA00004651"/>
    </source>
</evidence>
<keyword evidence="3" id="KW-1003">Cell membrane</keyword>
<dbReference type="InterPro" id="IPR036259">
    <property type="entry name" value="MFS_trans_sf"/>
</dbReference>
<dbReference type="AlphaFoldDB" id="A0A2U1UZU1"/>
<evidence type="ECO:0000256" key="6">
    <source>
        <dbReference type="ARBA" id="ARBA00023136"/>
    </source>
</evidence>
<feature type="transmembrane region" description="Helical" evidence="7">
    <location>
        <begin position="356"/>
        <end position="377"/>
    </location>
</feature>
<dbReference type="EMBL" id="PDOA01000017">
    <property type="protein sequence ID" value="PWC27173.1"/>
    <property type="molecule type" value="Genomic_DNA"/>
</dbReference>
<keyword evidence="4 7" id="KW-0812">Transmembrane</keyword>
<sequence length="537" mass="56698">MPQPTPPSAFTPLRHPAFRLLWLANLASNTGMWVQNTGAGWLMTSLAPSPIMVSLVQAASMLPVFLLALPSGAMADIVDRRRYLIFAQAWMCAMGLLLCILTALGLLGPWGLLALTFAIGAGSAMNFPAWAATTPELVPRADLTQAIVLNGIGFNLARAVGPALGGFIIGLAGTQAAFAFNAFCFLILIVALVLWRREAPASRLPKEHFLSAMRAGVRFVGASPALRVIILRAVVFFFFGAAMWGLLPLLVREGLGLGPEAFGLLLAAMGVGAVGGGLLLPRARARLDRGGLVMAASLLASGALLLLGLAPRLALGGWAAAGLGMLLYGAAWIGAASTLQAAAQLSSPAWVRARAIGIYQLSFFGALAFGSALAGWVGTLVGVGWALWGFGACGAAAALAMRRWRLDQPGPAEVASPAMPQPEAPAAELAPLLAQDRGQVLEMVRYRIDPADRAAFLAAMADLRRARLRSGALSWRLYEDVAHPELWVEVWSVGSWTEHLRENDRLQPADHAAIARAAVLHRGETGPESARYIHQSL</sequence>
<feature type="transmembrane region" description="Helical" evidence="7">
    <location>
        <begin position="383"/>
        <end position="401"/>
    </location>
</feature>
<dbReference type="PANTHER" id="PTHR23513:SF11">
    <property type="entry name" value="STAPHYLOFERRIN A TRANSPORTER"/>
    <property type="match status" value="1"/>
</dbReference>
<keyword evidence="6 7" id="KW-0472">Membrane</keyword>
<evidence type="ECO:0000256" key="4">
    <source>
        <dbReference type="ARBA" id="ARBA00022692"/>
    </source>
</evidence>
<evidence type="ECO:0000259" key="8">
    <source>
        <dbReference type="PROSITE" id="PS50850"/>
    </source>
</evidence>
<keyword evidence="10" id="KW-1185">Reference proteome</keyword>
<evidence type="ECO:0000313" key="10">
    <source>
        <dbReference type="Proteomes" id="UP000245048"/>
    </source>
</evidence>
<dbReference type="InterPro" id="IPR010290">
    <property type="entry name" value="TM_effector"/>
</dbReference>
<feature type="transmembrane region" description="Helical" evidence="7">
    <location>
        <begin position="110"/>
        <end position="131"/>
    </location>
</feature>
<evidence type="ECO:0000256" key="2">
    <source>
        <dbReference type="ARBA" id="ARBA00022448"/>
    </source>
</evidence>
<keyword evidence="5 7" id="KW-1133">Transmembrane helix</keyword>
<dbReference type="CDD" id="cd06173">
    <property type="entry name" value="MFS_MefA_like"/>
    <property type="match status" value="1"/>
</dbReference>
<feature type="transmembrane region" description="Helical" evidence="7">
    <location>
        <begin position="83"/>
        <end position="104"/>
    </location>
</feature>
<dbReference type="OrthoDB" id="9809918at2"/>
<feature type="transmembrane region" description="Helical" evidence="7">
    <location>
        <begin position="216"/>
        <end position="241"/>
    </location>
</feature>
<feature type="transmembrane region" description="Helical" evidence="7">
    <location>
        <begin position="51"/>
        <end position="71"/>
    </location>
</feature>
<dbReference type="InterPro" id="IPR020846">
    <property type="entry name" value="MFS_dom"/>
</dbReference>
<feature type="domain" description="Major facilitator superfamily (MFS) profile" evidence="8">
    <location>
        <begin position="17"/>
        <end position="409"/>
    </location>
</feature>
<comment type="subcellular location">
    <subcellularLocation>
        <location evidence="1">Cell membrane</location>
        <topology evidence="1">Multi-pass membrane protein</topology>
    </subcellularLocation>
</comment>
<dbReference type="PROSITE" id="PS50850">
    <property type="entry name" value="MFS"/>
    <property type="match status" value="1"/>
</dbReference>
<dbReference type="Proteomes" id="UP000245048">
    <property type="component" value="Unassembled WGS sequence"/>
</dbReference>
<dbReference type="GO" id="GO:0005886">
    <property type="term" value="C:plasma membrane"/>
    <property type="evidence" value="ECO:0007669"/>
    <property type="project" value="UniProtKB-SubCell"/>
</dbReference>
<gene>
    <name evidence="9" type="ORF">CR165_18855</name>
</gene>
<dbReference type="RefSeq" id="WP_109518504.1">
    <property type="nucleotide sequence ID" value="NZ_PDOA01000017.1"/>
</dbReference>
<dbReference type="SUPFAM" id="SSF103473">
    <property type="entry name" value="MFS general substrate transporter"/>
    <property type="match status" value="1"/>
</dbReference>
<evidence type="ECO:0000256" key="3">
    <source>
        <dbReference type="ARBA" id="ARBA00022475"/>
    </source>
</evidence>
<dbReference type="Gene3D" id="1.20.1250.20">
    <property type="entry name" value="MFS general substrate transporter like domains"/>
    <property type="match status" value="1"/>
</dbReference>
<reference evidence="10" key="1">
    <citation type="submission" date="2017-10" db="EMBL/GenBank/DDBJ databases">
        <authorList>
            <person name="Toshchakov S.V."/>
            <person name="Goeva M.A."/>
        </authorList>
    </citation>
    <scope>NUCLEOTIDE SEQUENCE [LARGE SCALE GENOMIC DNA]</scope>
    <source>
        <strain evidence="10">JR1/69-1-13</strain>
    </source>
</reference>
<feature type="transmembrane region" description="Helical" evidence="7">
    <location>
        <begin position="316"/>
        <end position="335"/>
    </location>
</feature>
<name>A0A2U1UZU1_9PROT</name>
<dbReference type="PANTHER" id="PTHR23513">
    <property type="entry name" value="INTEGRAL MEMBRANE EFFLUX PROTEIN-RELATED"/>
    <property type="match status" value="1"/>
</dbReference>
<feature type="transmembrane region" description="Helical" evidence="7">
    <location>
        <begin position="261"/>
        <end position="280"/>
    </location>
</feature>
<feature type="transmembrane region" description="Helical" evidence="7">
    <location>
        <begin position="167"/>
        <end position="195"/>
    </location>
</feature>
<feature type="transmembrane region" description="Helical" evidence="7">
    <location>
        <begin position="143"/>
        <end position="161"/>
    </location>
</feature>
<organism evidence="9 10">
    <name type="scientific">Teichococcus aestuarii</name>
    <dbReference type="NCBI Taxonomy" id="568898"/>
    <lineage>
        <taxon>Bacteria</taxon>
        <taxon>Pseudomonadati</taxon>
        <taxon>Pseudomonadota</taxon>
        <taxon>Alphaproteobacteria</taxon>
        <taxon>Acetobacterales</taxon>
        <taxon>Roseomonadaceae</taxon>
        <taxon>Roseomonas</taxon>
    </lineage>
</organism>
<evidence type="ECO:0000256" key="5">
    <source>
        <dbReference type="ARBA" id="ARBA00022989"/>
    </source>
</evidence>